<evidence type="ECO:0000313" key="1">
    <source>
        <dbReference type="EMBL" id="NMU84643.1"/>
    </source>
</evidence>
<feature type="non-terminal residue" evidence="1">
    <location>
        <position position="38"/>
    </location>
</feature>
<evidence type="ECO:0000313" key="2">
    <source>
        <dbReference type="Proteomes" id="UP000518904"/>
    </source>
</evidence>
<organism evidence="1 2">
    <name type="scientific">Vibrio parahaemolyticus</name>
    <dbReference type="NCBI Taxonomy" id="670"/>
    <lineage>
        <taxon>Bacteria</taxon>
        <taxon>Pseudomonadati</taxon>
        <taxon>Pseudomonadota</taxon>
        <taxon>Gammaproteobacteria</taxon>
        <taxon>Vibrionales</taxon>
        <taxon>Vibrionaceae</taxon>
        <taxon>Vibrio</taxon>
    </lineage>
</organism>
<protein>
    <submittedName>
        <fullName evidence="1">Glutathione S-transferase family protein</fullName>
    </submittedName>
</protein>
<gene>
    <name evidence="1" type="ORF">HKB16_17380</name>
</gene>
<dbReference type="Gene3D" id="3.40.30.10">
    <property type="entry name" value="Glutaredoxin"/>
    <property type="match status" value="1"/>
</dbReference>
<dbReference type="Proteomes" id="UP000518904">
    <property type="component" value="Unassembled WGS sequence"/>
</dbReference>
<dbReference type="AlphaFoldDB" id="A0A7Y0SJK9"/>
<keyword evidence="1" id="KW-0808">Transferase</keyword>
<dbReference type="EMBL" id="JABCLB010001984">
    <property type="protein sequence ID" value="NMU84643.1"/>
    <property type="molecule type" value="Genomic_DNA"/>
</dbReference>
<comment type="caution">
    <text evidence="1">The sequence shown here is derived from an EMBL/GenBank/DDBJ whole genome shotgun (WGS) entry which is preliminary data.</text>
</comment>
<name>A0A7Y0SJK9_VIBPH</name>
<sequence length="38" mass="4430">MGKLVEGVWQDVWYDTKSNGGKFVREDAGFRNWVKNDP</sequence>
<reference evidence="1 2" key="1">
    <citation type="submission" date="2020-04" db="EMBL/GenBank/DDBJ databases">
        <title>Whole-genome sequencing of Vibrio spp. from China reveals different genetic environments of blaCTX-M-14 among diverse lineages.</title>
        <authorList>
            <person name="Zheng Z."/>
            <person name="Ye L."/>
            <person name="Chen S."/>
        </authorList>
    </citation>
    <scope>NUCLEOTIDE SEQUENCE [LARGE SCALE GENOMIC DNA]</scope>
    <source>
        <strain evidence="1 2">Vb0551</strain>
    </source>
</reference>
<accession>A0A7Y0SJK9</accession>
<dbReference type="GO" id="GO:0016740">
    <property type="term" value="F:transferase activity"/>
    <property type="evidence" value="ECO:0007669"/>
    <property type="project" value="UniProtKB-KW"/>
</dbReference>
<proteinExistence type="predicted"/>